<accession>A0A547Q8C7</accession>
<comment type="caution">
    <text evidence="4">The sequence shown here is derived from an EMBL/GenBank/DDBJ whole genome shotgun (WGS) entry which is preliminary data.</text>
</comment>
<evidence type="ECO:0000313" key="4">
    <source>
        <dbReference type="EMBL" id="TRD22638.1"/>
    </source>
</evidence>
<keyword evidence="3" id="KW-1133">Transmembrane helix</keyword>
<proteinExistence type="inferred from homology"/>
<dbReference type="PANTHER" id="PTHR30413:SF10">
    <property type="entry name" value="CAPSULE POLYSACCHARIDE EXPORT INNER-MEMBRANE PROTEIN CTRC"/>
    <property type="match status" value="1"/>
</dbReference>
<feature type="transmembrane region" description="Helical" evidence="3">
    <location>
        <begin position="111"/>
        <end position="137"/>
    </location>
</feature>
<evidence type="ECO:0000313" key="5">
    <source>
        <dbReference type="Proteomes" id="UP000318590"/>
    </source>
</evidence>
<name>A0A547Q8C7_9RHOB</name>
<dbReference type="PANTHER" id="PTHR30413">
    <property type="entry name" value="INNER MEMBRANE TRANSPORT PERMEASE"/>
    <property type="match status" value="1"/>
</dbReference>
<dbReference type="EMBL" id="VFSV01000005">
    <property type="protein sequence ID" value="TRD22638.1"/>
    <property type="molecule type" value="Genomic_DNA"/>
</dbReference>
<dbReference type="OrthoDB" id="7835223at2"/>
<feature type="transmembrane region" description="Helical" evidence="3">
    <location>
        <begin position="149"/>
        <end position="170"/>
    </location>
</feature>
<gene>
    <name evidence="4" type="ORF">FEV53_04280</name>
</gene>
<evidence type="ECO:0000256" key="3">
    <source>
        <dbReference type="SAM" id="Phobius"/>
    </source>
</evidence>
<evidence type="ECO:0000256" key="1">
    <source>
        <dbReference type="ARBA" id="ARBA00007783"/>
    </source>
</evidence>
<feature type="transmembrane region" description="Helical" evidence="3">
    <location>
        <begin position="36"/>
        <end position="60"/>
    </location>
</feature>
<keyword evidence="3" id="KW-0472">Membrane</keyword>
<feature type="transmembrane region" description="Helical" evidence="3">
    <location>
        <begin position="242"/>
        <end position="261"/>
    </location>
</feature>
<reference evidence="4 5" key="1">
    <citation type="submission" date="2019-06" db="EMBL/GenBank/DDBJ databases">
        <title>Paenimaribius caenipelagi gen. nov., sp. nov., isolated from a tidal flat.</title>
        <authorList>
            <person name="Yoon J.-H."/>
        </authorList>
    </citation>
    <scope>NUCLEOTIDE SEQUENCE [LARGE SCALE GENOMIC DNA]</scope>
    <source>
        <strain evidence="4 5">JBTF-M29</strain>
    </source>
</reference>
<organism evidence="4 5">
    <name type="scientific">Palleronia caenipelagi</name>
    <dbReference type="NCBI Taxonomy" id="2489174"/>
    <lineage>
        <taxon>Bacteria</taxon>
        <taxon>Pseudomonadati</taxon>
        <taxon>Pseudomonadota</taxon>
        <taxon>Alphaproteobacteria</taxon>
        <taxon>Rhodobacterales</taxon>
        <taxon>Roseobacteraceae</taxon>
        <taxon>Palleronia</taxon>
    </lineage>
</organism>
<protein>
    <submittedName>
        <fullName evidence="4">ABC transporter permease</fullName>
    </submittedName>
</protein>
<dbReference type="RefSeq" id="WP_142833582.1">
    <property type="nucleotide sequence ID" value="NZ_VFSV01000005.1"/>
</dbReference>
<sequence>MFTPTRPTGNLTGAFNVLMLTYHMTARSVRGGKASAIWSLINNITRALIMVAAFMTLYYILGMRGSAIRGDYMIYVMTGIFLYITHISAVSSMGGAGASNGGLAQHAPLTAAVMIFSAALSSLYNQVLSVTAILIVYYVGFSHFTIYDWWGTFCMLVLAWFFGIAVGILLNALQPWVPTLVTKFRTIYQRAQMVTSGKMFVANALPPEMIRMFDWNPLFHTIDQARGFAFINYFPHKSSWEYALTVCVILIVIGLMGEFFTRQHRSLSWTKG</sequence>
<keyword evidence="3" id="KW-0812">Transmembrane</keyword>
<dbReference type="AlphaFoldDB" id="A0A547Q8C7"/>
<comment type="similarity">
    <text evidence="1">Belongs to the ABC-2 integral membrane protein family.</text>
</comment>
<keyword evidence="2" id="KW-0813">Transport</keyword>
<dbReference type="GO" id="GO:0015920">
    <property type="term" value="P:lipopolysaccharide transport"/>
    <property type="evidence" value="ECO:0007669"/>
    <property type="project" value="TreeGrafter"/>
</dbReference>
<keyword evidence="5" id="KW-1185">Reference proteome</keyword>
<dbReference type="Proteomes" id="UP000318590">
    <property type="component" value="Unassembled WGS sequence"/>
</dbReference>
<feature type="transmembrane region" description="Helical" evidence="3">
    <location>
        <begin position="72"/>
        <end position="91"/>
    </location>
</feature>
<evidence type="ECO:0000256" key="2">
    <source>
        <dbReference type="ARBA" id="ARBA00022448"/>
    </source>
</evidence>